<reference evidence="8" key="1">
    <citation type="journal article" date="2023" name="Mol. Biol. Evol.">
        <title>Third-Generation Sequencing Reveals the Adaptive Role of the Epigenome in Three Deep-Sea Polychaetes.</title>
        <authorList>
            <person name="Perez M."/>
            <person name="Aroh O."/>
            <person name="Sun Y."/>
            <person name="Lan Y."/>
            <person name="Juniper S.K."/>
            <person name="Young C.R."/>
            <person name="Angers B."/>
            <person name="Qian P.Y."/>
        </authorList>
    </citation>
    <scope>NUCLEOTIDE SEQUENCE</scope>
    <source>
        <strain evidence="8">P08H-3</strain>
    </source>
</reference>
<evidence type="ECO:0000256" key="5">
    <source>
        <dbReference type="SAM" id="MobiDB-lite"/>
    </source>
</evidence>
<dbReference type="Proteomes" id="UP001208570">
    <property type="component" value="Unassembled WGS sequence"/>
</dbReference>
<keyword evidence="3" id="KW-0677">Repeat</keyword>
<evidence type="ECO:0000313" key="9">
    <source>
        <dbReference type="Proteomes" id="UP001208570"/>
    </source>
</evidence>
<dbReference type="AlphaFoldDB" id="A0AAD9NDV3"/>
<proteinExistence type="predicted"/>
<feature type="transmembrane region" description="Helical" evidence="6">
    <location>
        <begin position="12"/>
        <end position="32"/>
    </location>
</feature>
<keyword evidence="1" id="KW-0433">Leucine-rich repeat</keyword>
<dbReference type="PROSITE" id="PS51450">
    <property type="entry name" value="LRR"/>
    <property type="match status" value="5"/>
</dbReference>
<feature type="compositionally biased region" description="Basic residues" evidence="5">
    <location>
        <begin position="674"/>
        <end position="710"/>
    </location>
</feature>
<dbReference type="PANTHER" id="PTHR24373">
    <property type="entry name" value="SLIT RELATED LEUCINE-RICH REPEAT NEURONAL PROTEIN"/>
    <property type="match status" value="1"/>
</dbReference>
<evidence type="ECO:0000259" key="7">
    <source>
        <dbReference type="SMART" id="SM00082"/>
    </source>
</evidence>
<dbReference type="InterPro" id="IPR000483">
    <property type="entry name" value="Cys-rich_flank_reg_C"/>
</dbReference>
<dbReference type="InterPro" id="IPR001611">
    <property type="entry name" value="Leu-rich_rpt"/>
</dbReference>
<sequence>MKTVTKFRQRTTYPMFVLLLFVINTECVWTVATPDDNCPRNCVCQDKQAHCDSASLLHMPDRLPHNIEALLMRNNLIQKINRRHLAKLRSLRHLILKGNRIYEIAPDTFRNQRQLISLSLTENNIHRLDPDTMKTMRELRFLSLRKNRLTDVEGLFSRLYNLQLVNLAHNRIKRITHRTFRHNWRLVILDLQDNRIRHIHKNAFRSMPLIRYLVLRDNPLGSLEINFKPNIHLELLDFTNCQLTNVVTGLPYSINDLRLSENKIAKIAAKDFHNTRKIRLLVLNANQIETIEDDAFSRMFQLYDLYIGGNAIERLPNKLPKSLHGIFANGNNMTQIQFDPLMHTHGLEFLYLHDNKISDIQHGALWSLGNLRSLDLSDNMIGDLKPMTFHGNKHLQKLDVSRNPLLQLESDSFVGLENLHIFQMSSVGSRYDRIRINPMIFKDMKRLLFLDLSNSSQVVQGLADNTFSLEHVSSVQDLNLMEDNLLGLPSNFASHFPNLQLIKLAGNPWHCDLDILWLAYWMRNRTVQFFAPYHMRCATPPDLKGRLIMELTAADLLPVTRQKPVITYIEVSLKKLSGSNLTGGTLDITRDPYQYVDKRYIYPPQGKTINTNMSKTITSYTKRFFVDNEHYTDGSDVQYITPSRNINLKTMIAQSFKTVAPKFFDDNRTAHTERSRRKIKAKQGKKRYRNNRSKHGKRKREKRQKNPPKK</sequence>
<accession>A0AAD9NDV3</accession>
<dbReference type="Gene3D" id="3.80.10.10">
    <property type="entry name" value="Ribonuclease Inhibitor"/>
    <property type="match status" value="5"/>
</dbReference>
<evidence type="ECO:0000256" key="1">
    <source>
        <dbReference type="ARBA" id="ARBA00022614"/>
    </source>
</evidence>
<gene>
    <name evidence="8" type="ORF">LSH36_77g06025</name>
</gene>
<keyword evidence="2" id="KW-0732">Signal</keyword>
<dbReference type="InterPro" id="IPR050328">
    <property type="entry name" value="Dev_Immune_Receptor"/>
</dbReference>
<evidence type="ECO:0000256" key="6">
    <source>
        <dbReference type="SAM" id="Phobius"/>
    </source>
</evidence>
<dbReference type="SMART" id="SM00082">
    <property type="entry name" value="LRRCT"/>
    <property type="match status" value="1"/>
</dbReference>
<organism evidence="8 9">
    <name type="scientific">Paralvinella palmiformis</name>
    <dbReference type="NCBI Taxonomy" id="53620"/>
    <lineage>
        <taxon>Eukaryota</taxon>
        <taxon>Metazoa</taxon>
        <taxon>Spiralia</taxon>
        <taxon>Lophotrochozoa</taxon>
        <taxon>Annelida</taxon>
        <taxon>Polychaeta</taxon>
        <taxon>Sedentaria</taxon>
        <taxon>Canalipalpata</taxon>
        <taxon>Terebellida</taxon>
        <taxon>Terebelliformia</taxon>
        <taxon>Alvinellidae</taxon>
        <taxon>Paralvinella</taxon>
    </lineage>
</organism>
<dbReference type="GO" id="GO:0031012">
    <property type="term" value="C:extracellular matrix"/>
    <property type="evidence" value="ECO:0007669"/>
    <property type="project" value="TreeGrafter"/>
</dbReference>
<dbReference type="SUPFAM" id="SSF52058">
    <property type="entry name" value="L domain-like"/>
    <property type="match status" value="2"/>
</dbReference>
<evidence type="ECO:0000256" key="4">
    <source>
        <dbReference type="ARBA" id="ARBA00023180"/>
    </source>
</evidence>
<keyword evidence="6" id="KW-0472">Membrane</keyword>
<dbReference type="GO" id="GO:0005615">
    <property type="term" value="C:extracellular space"/>
    <property type="evidence" value="ECO:0007669"/>
    <property type="project" value="TreeGrafter"/>
</dbReference>
<keyword evidence="6" id="KW-0812">Transmembrane</keyword>
<dbReference type="SMART" id="SM00369">
    <property type="entry name" value="LRR_TYP"/>
    <property type="match status" value="9"/>
</dbReference>
<dbReference type="PANTHER" id="PTHR24373:SF261">
    <property type="entry name" value="VASORIN"/>
    <property type="match status" value="1"/>
</dbReference>
<keyword evidence="6" id="KW-1133">Transmembrane helix</keyword>
<dbReference type="InterPro" id="IPR032675">
    <property type="entry name" value="LRR_dom_sf"/>
</dbReference>
<dbReference type="InterPro" id="IPR003591">
    <property type="entry name" value="Leu-rich_rpt_typical-subtyp"/>
</dbReference>
<keyword evidence="9" id="KW-1185">Reference proteome</keyword>
<dbReference type="Pfam" id="PF13855">
    <property type="entry name" value="LRR_8"/>
    <property type="match status" value="4"/>
</dbReference>
<evidence type="ECO:0000256" key="3">
    <source>
        <dbReference type="ARBA" id="ARBA00022737"/>
    </source>
</evidence>
<evidence type="ECO:0000313" key="8">
    <source>
        <dbReference type="EMBL" id="KAK2163584.1"/>
    </source>
</evidence>
<dbReference type="EMBL" id="JAODUP010000077">
    <property type="protein sequence ID" value="KAK2163584.1"/>
    <property type="molecule type" value="Genomic_DNA"/>
</dbReference>
<name>A0AAD9NDV3_9ANNE</name>
<evidence type="ECO:0000256" key="2">
    <source>
        <dbReference type="ARBA" id="ARBA00022729"/>
    </source>
</evidence>
<keyword evidence="4" id="KW-0325">Glycoprotein</keyword>
<dbReference type="FunFam" id="3.80.10.10:FF:000770">
    <property type="entry name" value="Uncharacterized protein"/>
    <property type="match status" value="1"/>
</dbReference>
<feature type="region of interest" description="Disordered" evidence="5">
    <location>
        <begin position="667"/>
        <end position="710"/>
    </location>
</feature>
<feature type="domain" description="LRRCT" evidence="7">
    <location>
        <begin position="507"/>
        <end position="559"/>
    </location>
</feature>
<comment type="caution">
    <text evidence="8">The sequence shown here is derived from an EMBL/GenBank/DDBJ whole genome shotgun (WGS) entry which is preliminary data.</text>
</comment>
<protein>
    <recommendedName>
        <fullName evidence="7">LRRCT domain-containing protein</fullName>
    </recommendedName>
</protein>